<sequence>MSKRTCSMSKKTGLPVAELVDFKDLAEVVAQECCQPAAFEVRIGVVGSSIGAGYACIAHGEVLSRIEGFVVTSLNAG</sequence>
<comment type="caution">
    <text evidence="1">The sequence shown here is derived from an EMBL/GenBank/DDBJ whole genome shotgun (WGS) entry which is preliminary data.</text>
</comment>
<evidence type="ECO:0000313" key="2">
    <source>
        <dbReference type="Proteomes" id="UP000540989"/>
    </source>
</evidence>
<dbReference type="Proteomes" id="UP000540989">
    <property type="component" value="Unassembled WGS sequence"/>
</dbReference>
<gene>
    <name evidence="1" type="ORF">HDF16_002155</name>
</gene>
<reference evidence="1 2" key="1">
    <citation type="submission" date="2020-08" db="EMBL/GenBank/DDBJ databases">
        <title>Genomic Encyclopedia of Type Strains, Phase IV (KMG-V): Genome sequencing to study the core and pangenomes of soil and plant-associated prokaryotes.</title>
        <authorList>
            <person name="Whitman W."/>
        </authorList>
    </citation>
    <scope>NUCLEOTIDE SEQUENCE [LARGE SCALE GENOMIC DNA]</scope>
    <source>
        <strain evidence="1 2">M8UP14</strain>
    </source>
</reference>
<organism evidence="1 2">
    <name type="scientific">Granulicella aggregans</name>
    <dbReference type="NCBI Taxonomy" id="474949"/>
    <lineage>
        <taxon>Bacteria</taxon>
        <taxon>Pseudomonadati</taxon>
        <taxon>Acidobacteriota</taxon>
        <taxon>Terriglobia</taxon>
        <taxon>Terriglobales</taxon>
        <taxon>Acidobacteriaceae</taxon>
        <taxon>Granulicella</taxon>
    </lineage>
</organism>
<dbReference type="AlphaFoldDB" id="A0A7W7ZD92"/>
<proteinExistence type="predicted"/>
<evidence type="ECO:0000313" key="1">
    <source>
        <dbReference type="EMBL" id="MBB5057449.1"/>
    </source>
</evidence>
<accession>A0A7W7ZD92</accession>
<protein>
    <submittedName>
        <fullName evidence="1">Uncharacterized protein</fullName>
    </submittedName>
</protein>
<dbReference type="EMBL" id="JACHIP010000003">
    <property type="protein sequence ID" value="MBB5057449.1"/>
    <property type="molecule type" value="Genomic_DNA"/>
</dbReference>
<name>A0A7W7ZD92_9BACT</name>
<keyword evidence="2" id="KW-1185">Reference proteome</keyword>